<dbReference type="WormBase" id="SRAE_2000112500">
    <property type="protein sequence ID" value="SRP05480"/>
    <property type="gene ID" value="WBGene00261327"/>
</dbReference>
<organism evidence="2">
    <name type="scientific">Strongyloides ratti</name>
    <name type="common">Parasitic roundworm</name>
    <dbReference type="NCBI Taxonomy" id="34506"/>
    <lineage>
        <taxon>Eukaryota</taxon>
        <taxon>Metazoa</taxon>
        <taxon>Ecdysozoa</taxon>
        <taxon>Nematoda</taxon>
        <taxon>Chromadorea</taxon>
        <taxon>Rhabditida</taxon>
        <taxon>Tylenchina</taxon>
        <taxon>Panagrolaimomorpha</taxon>
        <taxon>Strongyloidoidea</taxon>
        <taxon>Strongyloididae</taxon>
        <taxon>Strongyloides</taxon>
    </lineage>
</organism>
<evidence type="ECO:0000313" key="3">
    <source>
        <dbReference type="Proteomes" id="UP000035682"/>
    </source>
</evidence>
<evidence type="ECO:0000256" key="1">
    <source>
        <dbReference type="SAM" id="MobiDB-lite"/>
    </source>
</evidence>
<dbReference type="Proteomes" id="UP000035682">
    <property type="component" value="Unplaced"/>
</dbReference>
<reference evidence="2 3" key="1">
    <citation type="submission" date="2014-09" db="EMBL/GenBank/DDBJ databases">
        <authorList>
            <person name="Martin A.A."/>
        </authorList>
    </citation>
    <scope>NUCLEOTIDE SEQUENCE</scope>
    <source>
        <strain evidence="3">ED321</strain>
        <strain evidence="2">ED321 Heterogonic</strain>
    </source>
</reference>
<proteinExistence type="predicted"/>
<evidence type="ECO:0000313" key="2">
    <source>
        <dbReference type="EMBL" id="CEF66457.1"/>
    </source>
</evidence>
<dbReference type="GeneID" id="36378821"/>
<feature type="region of interest" description="Disordered" evidence="1">
    <location>
        <begin position="1"/>
        <end position="50"/>
    </location>
</feature>
<gene>
    <name evidence="2 4 5" type="ORF">SRAE_2000112500</name>
</gene>
<feature type="region of interest" description="Disordered" evidence="1">
    <location>
        <begin position="294"/>
        <end position="334"/>
    </location>
</feature>
<dbReference type="RefSeq" id="XP_024505657.1">
    <property type="nucleotide sequence ID" value="XM_024652040.1"/>
</dbReference>
<evidence type="ECO:0000313" key="4">
    <source>
        <dbReference type="WBParaSite" id="SRAE_2000112500.1"/>
    </source>
</evidence>
<dbReference type="CTD" id="36378821"/>
<dbReference type="WBParaSite" id="SRAE_2000112500.1">
    <property type="protein sequence ID" value="SRAE_2000112500.1"/>
    <property type="gene ID" value="WBGene00261327"/>
</dbReference>
<feature type="compositionally biased region" description="Basic and acidic residues" evidence="1">
    <location>
        <begin position="1"/>
        <end position="13"/>
    </location>
</feature>
<feature type="compositionally biased region" description="Polar residues" evidence="1">
    <location>
        <begin position="311"/>
        <end position="334"/>
    </location>
</feature>
<dbReference type="EMBL" id="LN609529">
    <property type="protein sequence ID" value="CEF66457.1"/>
    <property type="molecule type" value="Genomic_DNA"/>
</dbReference>
<dbReference type="AlphaFoldDB" id="A0A090L9M7"/>
<protein>
    <submittedName>
        <fullName evidence="2 4">Uncharacterized protein</fullName>
    </submittedName>
</protein>
<keyword evidence="3" id="KW-1185">Reference proteome</keyword>
<evidence type="ECO:0000313" key="5">
    <source>
        <dbReference type="WormBase" id="SRAE_2000112500"/>
    </source>
</evidence>
<sequence>MVQKNSKSEEENKNLLSTHKSSQNDSSVIKDKNMNVKKVNDQPVDSSKTNNTKAFESVEEIILKLTDKIIAEKTIKNEKNKLINSSKESDINVAPKRKPVSVYLAPIDDIKPTLNVKDTYANETLNQNALNRDINLYNGNNCASIEKSQSYENLNLGTPKGKKKTIFVPINNGSYNLDVTPPSVISSDNVNEKSSKHKTNLSMFTNTSIPQLATKKKSQRHIFEDQLQVCSKVSTPINQRSLTSVSGNSTLTAIEILKSKQKSCKCKHVTSENMKIIDKSFEKVYENNCKTCSQCSSSKKRDTRKDRKNQKLNQKNSTLEASRNNSMPRTSMCSTASSFANTQNLSQNIENKSQSNENVYTLAPSRNRNRFIDIDSGIDNPLFNDDVSMFPYTCKVTNTPSNFVPCTNILYQNDNKKIMPLKSDMVELCYTNISEKNKKPVIKVESPKIPRFYDMQIHNNEKKNYQKHDQNNLKKMNGKFFNMNEMVNNKVVKTAESLSTLKDKRTLLKTTKSNTGPSSLKTISTASNGQINNCLQSTKKSSDFDFNTAVANESEDIITDSFVPYNLRGSSNNQIITNQYINENISKECKNVNETKSNEILVVLDDDKGNKVTVNMTNIIKSISSNNEALSPQAIFINGSQIWKKL</sequence>
<name>A0A090L9M7_STRRB</name>
<accession>A0A090L9M7</accession>
<feature type="compositionally biased region" description="Polar residues" evidence="1">
    <location>
        <begin position="14"/>
        <end position="27"/>
    </location>
</feature>
<feature type="compositionally biased region" description="Basic and acidic residues" evidence="1">
    <location>
        <begin position="28"/>
        <end position="40"/>
    </location>
</feature>
<reference evidence="4" key="2">
    <citation type="submission" date="2020-12" db="UniProtKB">
        <authorList>
            <consortium name="WormBaseParasite"/>
        </authorList>
    </citation>
    <scope>IDENTIFICATION</scope>
</reference>